<evidence type="ECO:0000256" key="4">
    <source>
        <dbReference type="ARBA" id="ARBA00022989"/>
    </source>
</evidence>
<dbReference type="AlphaFoldDB" id="A0A8I1DHP8"/>
<dbReference type="Proteomes" id="UP000644140">
    <property type="component" value="Chromosome"/>
</dbReference>
<feature type="domain" description="ABC3 transporter permease C-terminal" evidence="6">
    <location>
        <begin position="741"/>
        <end position="850"/>
    </location>
</feature>
<evidence type="ECO:0000313" key="7">
    <source>
        <dbReference type="EMBL" id="UUN98988.1"/>
    </source>
</evidence>
<evidence type="ECO:0000313" key="8">
    <source>
        <dbReference type="Proteomes" id="UP000644140"/>
    </source>
</evidence>
<accession>A0A8I1DHP8</accession>
<reference evidence="7" key="1">
    <citation type="submission" date="2022-02" db="EMBL/GenBank/DDBJ databases">
        <title>Characterization of Tn125 harboring carbapenem-resistant Acinetobacter bereziniae clinical isolates.</title>
        <authorList>
            <person name="Wong N.-K."/>
            <person name="Pan Q."/>
        </authorList>
    </citation>
    <scope>NUCLEOTIDE SEQUENCE</scope>
    <source>
        <strain evidence="7">GD03393</strain>
    </source>
</reference>
<keyword evidence="3" id="KW-0812">Transmembrane</keyword>
<dbReference type="EMBL" id="CP092085">
    <property type="protein sequence ID" value="UUN98988.1"/>
    <property type="molecule type" value="Genomic_DNA"/>
</dbReference>
<keyword evidence="4" id="KW-1133">Transmembrane helix</keyword>
<dbReference type="Pfam" id="PF02687">
    <property type="entry name" value="FtsX"/>
    <property type="match status" value="2"/>
</dbReference>
<dbReference type="PANTHER" id="PTHR30287">
    <property type="entry name" value="MEMBRANE COMPONENT OF PREDICTED ABC SUPERFAMILY METABOLITE UPTAKE TRANSPORTER"/>
    <property type="match status" value="1"/>
</dbReference>
<gene>
    <name evidence="7" type="ORF">I9054_005935</name>
</gene>
<evidence type="ECO:0000256" key="1">
    <source>
        <dbReference type="ARBA" id="ARBA00004651"/>
    </source>
</evidence>
<dbReference type="RefSeq" id="WP_121773824.1">
    <property type="nucleotide sequence ID" value="NZ_BKNL01000016.1"/>
</dbReference>
<keyword evidence="2" id="KW-1003">Cell membrane</keyword>
<feature type="domain" description="ABC3 transporter permease C-terminal" evidence="6">
    <location>
        <begin position="304"/>
        <end position="411"/>
    </location>
</feature>
<sequence>MLNLFKPLFRQSFASSGIYLLIIALSLAISATTALKFSNDQVKQAVTLQAAKMQAADLVLSDTNPIDPQWLKKAEQLKLKQSHVTMFSSMASTRDQFVMVNVKAIDPSFPLRGELRIRPQQSLQNGGIWLSKRAQELLKLNIGDQVQIANGQFKVTGIIEHDSNQELGFSAFSPTVIIAQADVAKTGAIQIGSRIEYRLLMAGEKQSIEAYQAFFKTFKAQEKENFAQQFTQDQRKNSTTPEIGQPASETQLIHTPSEPSPQDLQTADQALDAQSNLRLRNADEGNSRLLKPIENLDTFLQLANILTILLCGLAIALTSQRYVQQNQDHIALMRCMGATRRQIFQAYLSLLTVVILIAIVIGSLLGLVLGYSLLQLMLQMIPNLELQFSIWQIFLGPLPIAIFTSAIVLIGFILPSLWQLLNTPPIRVIRQQEKSAGSILWMMATGLISLIIFSLVLTENLTLTAVIMGAVIVLTGLLYVVVWSVLKTLKAMKSRFSAYIRTPSQTALQITALALGLSLITVLAVLRTDLLERWQQQLPEGTPNQFIYGLPPFELEAFKQQLAQHHWESTPLYPNVKGRLLAKNGQAFPDSLVKSNNSLRRELNLTQADHYPQDNIIVAGQSKLTEVGQVSVEAKLAEELGIKIGDRLTFSLPEGNLQAQVVNLRTVQWQSFSPNFFFIFTPKTLDENAGSYLGSFYVSPADKAKMISLIQQFSNTVFIDVSLIFDEIKQLVSVLVKIITVLAVLVSLSGFLVLIACINLLMDERKREVALLRSFGSSKRQLKNMMSMEIGFIGLLAGIVSCFFAEVISAIASYRMEMPLQFHWEIWFILPILMAVLCAVIGRYRLSYLSDIPPLQSLRELN</sequence>
<evidence type="ECO:0000256" key="2">
    <source>
        <dbReference type="ARBA" id="ARBA00022475"/>
    </source>
</evidence>
<keyword evidence="5" id="KW-0472">Membrane</keyword>
<protein>
    <submittedName>
        <fullName evidence="7">FtsX-like permease family protein</fullName>
    </submittedName>
</protein>
<organism evidence="7 8">
    <name type="scientific">Acinetobacter bereziniae</name>
    <name type="common">Acinetobacter genomosp. 10</name>
    <dbReference type="NCBI Taxonomy" id="106648"/>
    <lineage>
        <taxon>Bacteria</taxon>
        <taxon>Pseudomonadati</taxon>
        <taxon>Pseudomonadota</taxon>
        <taxon>Gammaproteobacteria</taxon>
        <taxon>Moraxellales</taxon>
        <taxon>Moraxellaceae</taxon>
        <taxon>Acinetobacter</taxon>
    </lineage>
</organism>
<evidence type="ECO:0000259" key="6">
    <source>
        <dbReference type="Pfam" id="PF02687"/>
    </source>
</evidence>
<dbReference type="InterPro" id="IPR038766">
    <property type="entry name" value="Membrane_comp_ABC_pdt"/>
</dbReference>
<dbReference type="GO" id="GO:0005886">
    <property type="term" value="C:plasma membrane"/>
    <property type="evidence" value="ECO:0007669"/>
    <property type="project" value="UniProtKB-SubCell"/>
</dbReference>
<dbReference type="InterPro" id="IPR003838">
    <property type="entry name" value="ABC3_permease_C"/>
</dbReference>
<evidence type="ECO:0000256" key="5">
    <source>
        <dbReference type="ARBA" id="ARBA00023136"/>
    </source>
</evidence>
<evidence type="ECO:0000256" key="3">
    <source>
        <dbReference type="ARBA" id="ARBA00022692"/>
    </source>
</evidence>
<dbReference type="PANTHER" id="PTHR30287:SF1">
    <property type="entry name" value="INNER MEMBRANE PROTEIN"/>
    <property type="match status" value="1"/>
</dbReference>
<name>A0A8I1DHP8_ACIBZ</name>
<proteinExistence type="predicted"/>
<comment type="subcellular location">
    <subcellularLocation>
        <location evidence="1">Cell membrane</location>
        <topology evidence="1">Multi-pass membrane protein</topology>
    </subcellularLocation>
</comment>